<protein>
    <recommendedName>
        <fullName evidence="2">Ubinuclein middle domain-containing protein</fullName>
    </recommendedName>
</protein>
<name>A0A0C3Q0H2_9AGAM</name>
<dbReference type="STRING" id="1051891.A0A0C3Q0H2"/>
<accession>A0A0C3Q0H2</accession>
<feature type="compositionally biased region" description="Basic and acidic residues" evidence="1">
    <location>
        <begin position="248"/>
        <end position="268"/>
    </location>
</feature>
<reference evidence="3 4" key="1">
    <citation type="submission" date="2014-04" db="EMBL/GenBank/DDBJ databases">
        <authorList>
            <consortium name="DOE Joint Genome Institute"/>
            <person name="Kuo A."/>
            <person name="Girlanda M."/>
            <person name="Perotto S."/>
            <person name="Kohler A."/>
            <person name="Nagy L.G."/>
            <person name="Floudas D."/>
            <person name="Copeland A."/>
            <person name="Barry K.W."/>
            <person name="Cichocki N."/>
            <person name="Veneault-Fourrey C."/>
            <person name="LaButti K."/>
            <person name="Lindquist E.A."/>
            <person name="Lipzen A."/>
            <person name="Lundell T."/>
            <person name="Morin E."/>
            <person name="Murat C."/>
            <person name="Sun H."/>
            <person name="Tunlid A."/>
            <person name="Henrissat B."/>
            <person name="Grigoriev I.V."/>
            <person name="Hibbett D.S."/>
            <person name="Martin F."/>
            <person name="Nordberg H.P."/>
            <person name="Cantor M.N."/>
            <person name="Hua S.X."/>
        </authorList>
    </citation>
    <scope>NUCLEOTIDE SEQUENCE [LARGE SCALE GENOMIC DNA]</scope>
    <source>
        <strain evidence="3 4">MUT 4182</strain>
    </source>
</reference>
<reference evidence="4" key="2">
    <citation type="submission" date="2015-01" db="EMBL/GenBank/DDBJ databases">
        <title>Evolutionary Origins and Diversification of the Mycorrhizal Mutualists.</title>
        <authorList>
            <consortium name="DOE Joint Genome Institute"/>
            <consortium name="Mycorrhizal Genomics Consortium"/>
            <person name="Kohler A."/>
            <person name="Kuo A."/>
            <person name="Nagy L.G."/>
            <person name="Floudas D."/>
            <person name="Copeland A."/>
            <person name="Barry K.W."/>
            <person name="Cichocki N."/>
            <person name="Veneault-Fourrey C."/>
            <person name="LaButti K."/>
            <person name="Lindquist E.A."/>
            <person name="Lipzen A."/>
            <person name="Lundell T."/>
            <person name="Morin E."/>
            <person name="Murat C."/>
            <person name="Riley R."/>
            <person name="Ohm R."/>
            <person name="Sun H."/>
            <person name="Tunlid A."/>
            <person name="Henrissat B."/>
            <person name="Grigoriev I.V."/>
            <person name="Hibbett D.S."/>
            <person name="Martin F."/>
        </authorList>
    </citation>
    <scope>NUCLEOTIDE SEQUENCE [LARGE SCALE GENOMIC DNA]</scope>
    <source>
        <strain evidence="4">MUT 4182</strain>
    </source>
</reference>
<feature type="compositionally biased region" description="Basic and acidic residues" evidence="1">
    <location>
        <begin position="289"/>
        <end position="311"/>
    </location>
</feature>
<proteinExistence type="predicted"/>
<feature type="region of interest" description="Disordered" evidence="1">
    <location>
        <begin position="248"/>
        <end position="311"/>
    </location>
</feature>
<dbReference type="Pfam" id="PF14075">
    <property type="entry name" value="UBN_AB"/>
    <property type="match status" value="1"/>
</dbReference>
<feature type="domain" description="Ubinuclein middle" evidence="2">
    <location>
        <begin position="145"/>
        <end position="378"/>
    </location>
</feature>
<dbReference type="InterPro" id="IPR026947">
    <property type="entry name" value="UBN_middle_dom"/>
</dbReference>
<evidence type="ECO:0000313" key="3">
    <source>
        <dbReference type="EMBL" id="KIO21490.1"/>
    </source>
</evidence>
<dbReference type="EMBL" id="KN823136">
    <property type="protein sequence ID" value="KIO21490.1"/>
    <property type="molecule type" value="Genomic_DNA"/>
</dbReference>
<gene>
    <name evidence="3" type="ORF">M407DRAFT_28884</name>
</gene>
<dbReference type="OrthoDB" id="5576775at2759"/>
<sequence length="400" mass="44227">MNATAFAEAPSKVAPLTTVPGQAPPPQSDPAGSSVKPQSGVGTRDSPIALLDDDDPEQREAKRIKLDEDAANISTTGGFVAYGNGETTEAPVSLPALSMVSIGPSDSMINGAASSVAGDGNGANGKKRKISKEDLERIFHPVVNGALRDLKKSIDDASWVQRGKFPPHLKPLLQTAATIALRHGDYNDNFFDYLPTIFPYNRFTMMKLTSRLMYSEHQKFLQQRQDALLEELRQIAIEDFPKAQEEYARAQASWEERQKKKAENKDEGMDVDTPSRAHSPIPAESDAPNGKEKGEKIPGTREREDRPPQQRFRFTDAIKSRVWGLVHLSNESARLTSVMHGWDNTVPVATEQSLRKSLYSKITAVFPEGWMNSQTISREVSNMKLRLKKEVELAGSKVEE</sequence>
<dbReference type="AlphaFoldDB" id="A0A0C3Q0H2"/>
<keyword evidence="4" id="KW-1185">Reference proteome</keyword>
<evidence type="ECO:0000256" key="1">
    <source>
        <dbReference type="SAM" id="MobiDB-lite"/>
    </source>
</evidence>
<dbReference type="HOGENOM" id="CLU_689275_0_0_1"/>
<feature type="region of interest" description="Disordered" evidence="1">
    <location>
        <begin position="1"/>
        <end position="58"/>
    </location>
</feature>
<dbReference type="Proteomes" id="UP000054248">
    <property type="component" value="Unassembled WGS sequence"/>
</dbReference>
<evidence type="ECO:0000259" key="2">
    <source>
        <dbReference type="Pfam" id="PF14075"/>
    </source>
</evidence>
<evidence type="ECO:0000313" key="4">
    <source>
        <dbReference type="Proteomes" id="UP000054248"/>
    </source>
</evidence>
<organism evidence="3 4">
    <name type="scientific">Tulasnella calospora MUT 4182</name>
    <dbReference type="NCBI Taxonomy" id="1051891"/>
    <lineage>
        <taxon>Eukaryota</taxon>
        <taxon>Fungi</taxon>
        <taxon>Dikarya</taxon>
        <taxon>Basidiomycota</taxon>
        <taxon>Agaricomycotina</taxon>
        <taxon>Agaricomycetes</taxon>
        <taxon>Cantharellales</taxon>
        <taxon>Tulasnellaceae</taxon>
        <taxon>Tulasnella</taxon>
    </lineage>
</organism>